<accession>A0AAW1PFE6</accession>
<dbReference type="Gene3D" id="1.25.10.10">
    <property type="entry name" value="Leucine-rich Repeat Variant"/>
    <property type="match status" value="1"/>
</dbReference>
<organism evidence="1 2">
    <name type="scientific">Symbiochloris irregularis</name>
    <dbReference type="NCBI Taxonomy" id="706552"/>
    <lineage>
        <taxon>Eukaryota</taxon>
        <taxon>Viridiplantae</taxon>
        <taxon>Chlorophyta</taxon>
        <taxon>core chlorophytes</taxon>
        <taxon>Trebouxiophyceae</taxon>
        <taxon>Trebouxiales</taxon>
        <taxon>Trebouxiaceae</taxon>
        <taxon>Symbiochloris</taxon>
    </lineage>
</organism>
<comment type="caution">
    <text evidence="1">The sequence shown here is derived from an EMBL/GenBank/DDBJ whole genome shotgun (WGS) entry which is preliminary data.</text>
</comment>
<evidence type="ECO:0000313" key="1">
    <source>
        <dbReference type="EMBL" id="KAK9807196.1"/>
    </source>
</evidence>
<dbReference type="Proteomes" id="UP001465755">
    <property type="component" value="Unassembled WGS sequence"/>
</dbReference>
<dbReference type="PANTHER" id="PTHR34065:SF1">
    <property type="entry name" value="CELL DIVISION CONTROL PROTEIN 14"/>
    <property type="match status" value="1"/>
</dbReference>
<dbReference type="EMBL" id="JALJOQ010000033">
    <property type="protein sequence ID" value="KAK9807196.1"/>
    <property type="molecule type" value="Genomic_DNA"/>
</dbReference>
<dbReference type="PANTHER" id="PTHR34065">
    <property type="entry name" value="CELL DIVISION CONTROL PROTEIN 14"/>
    <property type="match status" value="1"/>
</dbReference>
<proteinExistence type="predicted"/>
<dbReference type="SUPFAM" id="SSF48371">
    <property type="entry name" value="ARM repeat"/>
    <property type="match status" value="1"/>
</dbReference>
<name>A0AAW1PFE6_9CHLO</name>
<reference evidence="1 2" key="1">
    <citation type="journal article" date="2024" name="Nat. Commun.">
        <title>Phylogenomics reveals the evolutionary origins of lichenization in chlorophyte algae.</title>
        <authorList>
            <person name="Puginier C."/>
            <person name="Libourel C."/>
            <person name="Otte J."/>
            <person name="Skaloud P."/>
            <person name="Haon M."/>
            <person name="Grisel S."/>
            <person name="Petersen M."/>
            <person name="Berrin J.G."/>
            <person name="Delaux P.M."/>
            <person name="Dal Grande F."/>
            <person name="Keller J."/>
        </authorList>
    </citation>
    <scope>NUCLEOTIDE SEQUENCE [LARGE SCALE GENOMIC DNA]</scope>
    <source>
        <strain evidence="1 2">SAG 2036</strain>
    </source>
</reference>
<protein>
    <submittedName>
        <fullName evidence="1">Uncharacterized protein</fullName>
    </submittedName>
</protein>
<dbReference type="InterPro" id="IPR016024">
    <property type="entry name" value="ARM-type_fold"/>
</dbReference>
<dbReference type="InterPro" id="IPR011989">
    <property type="entry name" value="ARM-like"/>
</dbReference>
<evidence type="ECO:0000313" key="2">
    <source>
        <dbReference type="Proteomes" id="UP001465755"/>
    </source>
</evidence>
<dbReference type="AlphaFoldDB" id="A0AAW1PFE6"/>
<gene>
    <name evidence="1" type="ORF">WJX73_006749</name>
</gene>
<dbReference type="InterPro" id="IPR012535">
    <property type="entry name" value="Cell_div_Cdc14"/>
</dbReference>
<keyword evidence="2" id="KW-1185">Reference proteome</keyword>
<sequence length="285" mass="31467">MSVSSLSQMKPSGEYRAILEQISRERLHFDLEQQLQDALWTARAPYSFWRLRGYQDLAAVFCKGTASTEAASAFQHVVSLHWAAVLQVTIETLTPDAKYADANVSPAWDGKDVSEAEQTEAMKVLQALCIIHRASKDAAGKAGIVEVLVNRLRRCSTAAATNACLDGLLALMLDNDPNQARFVQLQGIEKMCLLLREDNVPPTVRKRAAEYLNLLLTQVLPEGPPVDLKRRAQRSMQAQLGLPAAQVLLENVDWGTETGELDVEHIEFQLQDLSAATISRLSQTA</sequence>